<dbReference type="RefSeq" id="WP_145081963.1">
    <property type="nucleotide sequence ID" value="NZ_VLKH01000003.1"/>
</dbReference>
<sequence length="653" mass="72271">MRNKKIIFILLIAMLTTLFPIQVFADVVTADTVYMNGNIYTVDENFSKVEAIAIKGQYIIGTGSKTEVDKFVGPSTQVIDLQGKTVIPGLIEGHMHYPGEGQKLIKLDVFWKPKDVILAAVKAEADRLPDGEWITGGGWNQEVWDIPEFPTKEDLDSVAPNNPVALKRTCGHATWVNSLALKLGEITKDTPNPQGGEILKDANGEPTGILTDTAAAFVNSKIPPLTEERKKEALLLAQEELFSYGLTTSMDAGSGVEDIQQMKDLYESGDLKIRLYVMVDSGPDAEAYYEKGPEVGLYDNRLTMNCIKFYTDGSLGARSAWMLEEYSDRAGHFGNSRHTYDEFYELIKAARDNGFQVATHAIGDAANKQVVDIYEKVLSENPLEDHRYRIEHFQVATLEDIQRIADLGIIPAMQSVHATSDKNMAEDRVGSERIKGAYAWRKVLNTGNIIVNGSDANVELVNPYHGLYAAVTRAGRDGEPVGGWYPEECMTREEALRSFTIWAAYGQFEDKIKGSLEEGKLADFVVIDRDYMTCPSSDIKDILPLTTVVGGEVVYTKDNSNVTVVFQGDKMVFDSAPVLENGTTYVLAKNLFVSLGVEFTYDEVNNKYYVNNGSSKIEIDAKDGVYVPLRAAAESLGYKINWYQSSMSVSIGK</sequence>
<dbReference type="Pfam" id="PF07969">
    <property type="entry name" value="Amidohydro_3"/>
    <property type="match status" value="1"/>
</dbReference>
<proteinExistence type="predicted"/>
<dbReference type="SUPFAM" id="SSF51556">
    <property type="entry name" value="Metallo-dependent hydrolases"/>
    <property type="match status" value="1"/>
</dbReference>
<dbReference type="Gene3D" id="3.20.20.140">
    <property type="entry name" value="Metal-dependent hydrolases"/>
    <property type="match status" value="1"/>
</dbReference>
<dbReference type="GO" id="GO:0016810">
    <property type="term" value="F:hydrolase activity, acting on carbon-nitrogen (but not peptide) bonds"/>
    <property type="evidence" value="ECO:0007669"/>
    <property type="project" value="InterPro"/>
</dbReference>
<dbReference type="InterPro" id="IPR032466">
    <property type="entry name" value="Metal_Hydrolase"/>
</dbReference>
<dbReference type="InterPro" id="IPR033932">
    <property type="entry name" value="YtcJ-like"/>
</dbReference>
<feature type="signal peptide" evidence="1">
    <location>
        <begin position="1"/>
        <end position="25"/>
    </location>
</feature>
<gene>
    <name evidence="4" type="ORF">LY60_01513</name>
</gene>
<keyword evidence="5" id="KW-1185">Reference proteome</keyword>
<dbReference type="CDD" id="cd01300">
    <property type="entry name" value="YtcJ_like"/>
    <property type="match status" value="1"/>
</dbReference>
<organism evidence="4 5">
    <name type="scientific">Sedimentibacter saalensis</name>
    <dbReference type="NCBI Taxonomy" id="130788"/>
    <lineage>
        <taxon>Bacteria</taxon>
        <taxon>Bacillati</taxon>
        <taxon>Bacillota</taxon>
        <taxon>Tissierellia</taxon>
        <taxon>Sedimentibacter</taxon>
    </lineage>
</organism>
<evidence type="ECO:0000259" key="3">
    <source>
        <dbReference type="Pfam" id="PF07969"/>
    </source>
</evidence>
<dbReference type="AlphaFoldDB" id="A0A562JF16"/>
<dbReference type="SUPFAM" id="SSF51338">
    <property type="entry name" value="Composite domain of metallo-dependent hydrolases"/>
    <property type="match status" value="1"/>
</dbReference>
<feature type="domain" description="Copper amine oxidase-like N-terminal" evidence="2">
    <location>
        <begin position="566"/>
        <end position="622"/>
    </location>
</feature>
<dbReference type="InterPro" id="IPR012854">
    <property type="entry name" value="Cu_amine_oxidase-like_N"/>
</dbReference>
<dbReference type="PANTHER" id="PTHR22642">
    <property type="entry name" value="IMIDAZOLONEPROPIONASE"/>
    <property type="match status" value="1"/>
</dbReference>
<evidence type="ECO:0000256" key="1">
    <source>
        <dbReference type="SAM" id="SignalP"/>
    </source>
</evidence>
<dbReference type="EMBL" id="VLKH01000003">
    <property type="protein sequence ID" value="TWH81758.1"/>
    <property type="molecule type" value="Genomic_DNA"/>
</dbReference>
<reference evidence="4 5" key="1">
    <citation type="submission" date="2019-07" db="EMBL/GenBank/DDBJ databases">
        <title>Genomic Encyclopedia of Type Strains, Phase I: the one thousand microbial genomes (KMG-I) project.</title>
        <authorList>
            <person name="Kyrpides N."/>
        </authorList>
    </citation>
    <scope>NUCLEOTIDE SEQUENCE [LARGE SCALE GENOMIC DNA]</scope>
    <source>
        <strain evidence="4 5">DSM 13558</strain>
    </source>
</reference>
<accession>A0A562JF16</accession>
<evidence type="ECO:0000313" key="4">
    <source>
        <dbReference type="EMBL" id="TWH81758.1"/>
    </source>
</evidence>
<name>A0A562JF16_9FIRM</name>
<dbReference type="OrthoDB" id="9776488at2"/>
<dbReference type="InterPro" id="IPR013108">
    <property type="entry name" value="Amidohydro_3"/>
</dbReference>
<feature type="domain" description="Amidohydrolase 3" evidence="3">
    <location>
        <begin position="77"/>
        <end position="555"/>
    </location>
</feature>
<dbReference type="PANTHER" id="PTHR22642:SF2">
    <property type="entry name" value="PROTEIN LONG AFTER FAR-RED 3"/>
    <property type="match status" value="1"/>
</dbReference>
<dbReference type="Gene3D" id="2.30.40.10">
    <property type="entry name" value="Urease, subunit C, domain 1"/>
    <property type="match status" value="1"/>
</dbReference>
<evidence type="ECO:0000313" key="5">
    <source>
        <dbReference type="Proteomes" id="UP000315343"/>
    </source>
</evidence>
<evidence type="ECO:0000259" key="2">
    <source>
        <dbReference type="Pfam" id="PF07833"/>
    </source>
</evidence>
<dbReference type="Pfam" id="PF07833">
    <property type="entry name" value="Cu_amine_oxidN1"/>
    <property type="match status" value="1"/>
</dbReference>
<feature type="chain" id="PRO_5022112508" evidence="1">
    <location>
        <begin position="26"/>
        <end position="653"/>
    </location>
</feature>
<dbReference type="InterPro" id="IPR011059">
    <property type="entry name" value="Metal-dep_hydrolase_composite"/>
</dbReference>
<protein>
    <submittedName>
        <fullName evidence="4">Uncharacterized protein</fullName>
    </submittedName>
</protein>
<keyword evidence="1" id="KW-0732">Signal</keyword>
<dbReference type="Gene3D" id="3.10.310.70">
    <property type="match status" value="1"/>
</dbReference>
<dbReference type="Proteomes" id="UP000315343">
    <property type="component" value="Unassembled WGS sequence"/>
</dbReference>
<comment type="caution">
    <text evidence="4">The sequence shown here is derived from an EMBL/GenBank/DDBJ whole genome shotgun (WGS) entry which is preliminary data.</text>
</comment>